<proteinExistence type="predicted"/>
<protein>
    <submittedName>
        <fullName evidence="1">Uncharacterized protein</fullName>
    </submittedName>
</protein>
<dbReference type="AlphaFoldDB" id="A0A9D1X5M6"/>
<gene>
    <name evidence="1" type="ORF">H9849_07825</name>
</gene>
<dbReference type="Proteomes" id="UP000886805">
    <property type="component" value="Unassembled WGS sequence"/>
</dbReference>
<comment type="caution">
    <text evidence="1">The sequence shown here is derived from an EMBL/GenBank/DDBJ whole genome shotgun (WGS) entry which is preliminary data.</text>
</comment>
<reference evidence="1" key="1">
    <citation type="journal article" date="2021" name="PeerJ">
        <title>Extensive microbial diversity within the chicken gut microbiome revealed by metagenomics and culture.</title>
        <authorList>
            <person name="Gilroy R."/>
            <person name="Ravi A."/>
            <person name="Getino M."/>
            <person name="Pursley I."/>
            <person name="Horton D.L."/>
            <person name="Alikhan N.F."/>
            <person name="Baker D."/>
            <person name="Gharbi K."/>
            <person name="Hall N."/>
            <person name="Watson M."/>
            <person name="Adriaenssens E.M."/>
            <person name="Foster-Nyarko E."/>
            <person name="Jarju S."/>
            <person name="Secka A."/>
            <person name="Antonio M."/>
            <person name="Oren A."/>
            <person name="Chaudhuri R.R."/>
            <person name="La Ragione R."/>
            <person name="Hildebrand F."/>
            <person name="Pallen M.J."/>
        </authorList>
    </citation>
    <scope>NUCLEOTIDE SEQUENCE</scope>
    <source>
        <strain evidence="1">ChiSxjej3B15-1167</strain>
    </source>
</reference>
<dbReference type="EMBL" id="DXEQ01000229">
    <property type="protein sequence ID" value="HIX72916.1"/>
    <property type="molecule type" value="Genomic_DNA"/>
</dbReference>
<reference evidence="1" key="2">
    <citation type="submission" date="2021-04" db="EMBL/GenBank/DDBJ databases">
        <authorList>
            <person name="Gilroy R."/>
        </authorList>
    </citation>
    <scope>NUCLEOTIDE SEQUENCE</scope>
    <source>
        <strain evidence="1">ChiSxjej3B15-1167</strain>
    </source>
</reference>
<organism evidence="1 2">
    <name type="scientific">Candidatus Anaerobutyricum stercoripullorum</name>
    <dbReference type="NCBI Taxonomy" id="2838456"/>
    <lineage>
        <taxon>Bacteria</taxon>
        <taxon>Bacillati</taxon>
        <taxon>Bacillota</taxon>
        <taxon>Clostridia</taxon>
        <taxon>Lachnospirales</taxon>
        <taxon>Lachnospiraceae</taxon>
        <taxon>Anaerobutyricum</taxon>
    </lineage>
</organism>
<accession>A0A9D1X5M6</accession>
<name>A0A9D1X5M6_9FIRM</name>
<evidence type="ECO:0000313" key="2">
    <source>
        <dbReference type="Proteomes" id="UP000886805"/>
    </source>
</evidence>
<evidence type="ECO:0000313" key="1">
    <source>
        <dbReference type="EMBL" id="HIX72916.1"/>
    </source>
</evidence>
<sequence>MFQTDSGGMAAAADIKLCDPSSTWATRLSQIGRNTDRIVICTEELLLDGGDKYGNGCVYDNRYIRSILNKRDAVDPGLGSVTLITNGSEAEKAEELLNDYPDMTVVLTEKITGTVVLLSTGTAWFSVGGFGKVKKTDKASPFSGLGIHSKECYKHIKNGINRHIKENGSRRLN</sequence>